<feature type="coiled-coil region" evidence="10">
    <location>
        <begin position="56"/>
        <end position="122"/>
    </location>
</feature>
<dbReference type="GO" id="GO:0000921">
    <property type="term" value="P:septin ring assembly"/>
    <property type="evidence" value="ECO:0007669"/>
    <property type="project" value="TreeGrafter"/>
</dbReference>
<dbReference type="Pfam" id="PF05164">
    <property type="entry name" value="ZapA"/>
    <property type="match status" value="1"/>
</dbReference>
<keyword evidence="3" id="KW-0963">Cytoplasm</keyword>
<dbReference type="Gene3D" id="6.10.250.790">
    <property type="match status" value="1"/>
</dbReference>
<keyword evidence="4 11" id="KW-0132">Cell division</keyword>
<reference evidence="11 12" key="1">
    <citation type="submission" date="2019-11" db="EMBL/GenBank/DDBJ databases">
        <title>The genome sequence of Methylocystis heyeri.</title>
        <authorList>
            <person name="Oshkin I.Y."/>
            <person name="Miroshnikov K."/>
            <person name="Dedysh S.N."/>
        </authorList>
    </citation>
    <scope>NUCLEOTIDE SEQUENCE [LARGE SCALE GENOMIC DNA]</scope>
    <source>
        <strain evidence="11 12">H2</strain>
    </source>
</reference>
<keyword evidence="12" id="KW-1185">Reference proteome</keyword>
<dbReference type="PANTHER" id="PTHR34981">
    <property type="entry name" value="CELL DIVISION PROTEIN ZAPA"/>
    <property type="match status" value="1"/>
</dbReference>
<evidence type="ECO:0000256" key="6">
    <source>
        <dbReference type="ARBA" id="ARBA00023306"/>
    </source>
</evidence>
<protein>
    <recommendedName>
        <fullName evidence="2">Cell division protein ZapA</fullName>
    </recommendedName>
    <alternativeName>
        <fullName evidence="9">Z ring-associated protein ZapA</fullName>
    </alternativeName>
</protein>
<sequence>MALAIVTIAGRTYRMGCDEGQEKRLEELAALVDGKIAAMKGSFGEIGDQRIVVMAALQIADEAADARDRVAALEAELASARAHVASAQARESALETRLEQALGDAAGRIEQLVRDLSRAESNEDSAEIGLPSDF</sequence>
<proteinExistence type="predicted"/>
<evidence type="ECO:0000256" key="8">
    <source>
        <dbReference type="ARBA" id="ARBA00026068"/>
    </source>
</evidence>
<dbReference type="RefSeq" id="WP_136495870.1">
    <property type="nucleotide sequence ID" value="NZ_CP046052.1"/>
</dbReference>
<dbReference type="InterPro" id="IPR053712">
    <property type="entry name" value="Bac_CellDiv_Activator"/>
</dbReference>
<evidence type="ECO:0000313" key="12">
    <source>
        <dbReference type="Proteomes" id="UP000309061"/>
    </source>
</evidence>
<gene>
    <name evidence="11" type="primary">zapA</name>
    <name evidence="11" type="ORF">H2LOC_007735</name>
</gene>
<dbReference type="GO" id="GO:0000917">
    <property type="term" value="P:division septum assembly"/>
    <property type="evidence" value="ECO:0007669"/>
    <property type="project" value="UniProtKB-KW"/>
</dbReference>
<dbReference type="Proteomes" id="UP000309061">
    <property type="component" value="Chromosome"/>
</dbReference>
<evidence type="ECO:0000256" key="5">
    <source>
        <dbReference type="ARBA" id="ARBA00023210"/>
    </source>
</evidence>
<dbReference type="GO" id="GO:0043093">
    <property type="term" value="P:FtsZ-dependent cytokinesis"/>
    <property type="evidence" value="ECO:0007669"/>
    <property type="project" value="TreeGrafter"/>
</dbReference>
<dbReference type="AlphaFoldDB" id="A0A6B8KD36"/>
<comment type="function">
    <text evidence="7">Activator of cell division through the inhibition of FtsZ GTPase activity, therefore promoting FtsZ assembly into bundles of protofilaments necessary for the formation of the division Z ring. It is recruited early at mid-cell but it is not essential for cell division.</text>
</comment>
<evidence type="ECO:0000256" key="9">
    <source>
        <dbReference type="ARBA" id="ARBA00033158"/>
    </source>
</evidence>
<evidence type="ECO:0000256" key="3">
    <source>
        <dbReference type="ARBA" id="ARBA00022490"/>
    </source>
</evidence>
<name>A0A6B8KD36_9HYPH</name>
<dbReference type="OrthoDB" id="9797575at2"/>
<dbReference type="PANTHER" id="PTHR34981:SF1">
    <property type="entry name" value="CELL DIVISION PROTEIN ZAPA"/>
    <property type="match status" value="1"/>
</dbReference>
<dbReference type="GO" id="GO:0032153">
    <property type="term" value="C:cell division site"/>
    <property type="evidence" value="ECO:0007669"/>
    <property type="project" value="TreeGrafter"/>
</dbReference>
<evidence type="ECO:0000256" key="4">
    <source>
        <dbReference type="ARBA" id="ARBA00022618"/>
    </source>
</evidence>
<dbReference type="GO" id="GO:0005829">
    <property type="term" value="C:cytosol"/>
    <property type="evidence" value="ECO:0007669"/>
    <property type="project" value="TreeGrafter"/>
</dbReference>
<keyword evidence="5" id="KW-0717">Septation</keyword>
<evidence type="ECO:0000256" key="1">
    <source>
        <dbReference type="ARBA" id="ARBA00004496"/>
    </source>
</evidence>
<evidence type="ECO:0000256" key="10">
    <source>
        <dbReference type="SAM" id="Coils"/>
    </source>
</evidence>
<evidence type="ECO:0000313" key="11">
    <source>
        <dbReference type="EMBL" id="QGM45597.1"/>
    </source>
</evidence>
<comment type="subunit">
    <text evidence="8">Homodimer. Interacts with FtsZ.</text>
</comment>
<keyword evidence="10" id="KW-0175">Coiled coil</keyword>
<evidence type="ECO:0000256" key="2">
    <source>
        <dbReference type="ARBA" id="ARBA00015195"/>
    </source>
</evidence>
<dbReference type="EMBL" id="CP046052">
    <property type="protein sequence ID" value="QGM45597.1"/>
    <property type="molecule type" value="Genomic_DNA"/>
</dbReference>
<keyword evidence="6" id="KW-0131">Cell cycle</keyword>
<dbReference type="InterPro" id="IPR007838">
    <property type="entry name" value="Cell_div_ZapA-like"/>
</dbReference>
<dbReference type="GO" id="GO:0030428">
    <property type="term" value="C:cell septum"/>
    <property type="evidence" value="ECO:0007669"/>
    <property type="project" value="TreeGrafter"/>
</dbReference>
<evidence type="ECO:0000256" key="7">
    <source>
        <dbReference type="ARBA" id="ARBA00024910"/>
    </source>
</evidence>
<dbReference type="SUPFAM" id="SSF102829">
    <property type="entry name" value="Cell division protein ZapA-like"/>
    <property type="match status" value="1"/>
</dbReference>
<accession>A0A6B8KD36</accession>
<comment type="subcellular location">
    <subcellularLocation>
        <location evidence="1">Cytoplasm</location>
    </subcellularLocation>
</comment>
<dbReference type="KEGG" id="mhey:H2LOC_007735"/>
<dbReference type="InterPro" id="IPR036192">
    <property type="entry name" value="Cell_div_ZapA-like_sf"/>
</dbReference>
<organism evidence="11 12">
    <name type="scientific">Methylocystis heyeri</name>
    <dbReference type="NCBI Taxonomy" id="391905"/>
    <lineage>
        <taxon>Bacteria</taxon>
        <taxon>Pseudomonadati</taxon>
        <taxon>Pseudomonadota</taxon>
        <taxon>Alphaproteobacteria</taxon>
        <taxon>Hyphomicrobiales</taxon>
        <taxon>Methylocystaceae</taxon>
        <taxon>Methylocystis</taxon>
    </lineage>
</organism>